<reference evidence="3" key="1">
    <citation type="journal article" date="2015" name="BMC Genomics">
        <title>Genomic and transcriptomic analysis of the endophytic fungus Pestalotiopsis fici reveals its lifestyle and high potential for synthesis of natural products.</title>
        <authorList>
            <person name="Wang X."/>
            <person name="Zhang X."/>
            <person name="Liu L."/>
            <person name="Xiang M."/>
            <person name="Wang W."/>
            <person name="Sun X."/>
            <person name="Che Y."/>
            <person name="Guo L."/>
            <person name="Liu G."/>
            <person name="Guo L."/>
            <person name="Wang C."/>
            <person name="Yin W.B."/>
            <person name="Stadler M."/>
            <person name="Zhang X."/>
            <person name="Liu X."/>
        </authorList>
    </citation>
    <scope>NUCLEOTIDE SEQUENCE [LARGE SCALE GENOMIC DNA]</scope>
    <source>
        <strain evidence="3">W106-1 / CGMCC3.15140</strain>
    </source>
</reference>
<name>W3XM56_PESFW</name>
<dbReference type="InterPro" id="IPR002110">
    <property type="entry name" value="Ankyrin_rpt"/>
</dbReference>
<evidence type="ECO:0000259" key="1">
    <source>
        <dbReference type="Pfam" id="PF06985"/>
    </source>
</evidence>
<dbReference type="OMA" id="CAIAREH"/>
<dbReference type="PANTHER" id="PTHR10622">
    <property type="entry name" value="HET DOMAIN-CONTAINING PROTEIN"/>
    <property type="match status" value="1"/>
</dbReference>
<dbReference type="HOGENOM" id="CLU_000288_138_0_1"/>
<dbReference type="AlphaFoldDB" id="W3XM56"/>
<evidence type="ECO:0000313" key="2">
    <source>
        <dbReference type="EMBL" id="ETS87133.1"/>
    </source>
</evidence>
<dbReference type="Pfam" id="PF12796">
    <property type="entry name" value="Ank_2"/>
    <property type="match status" value="1"/>
</dbReference>
<evidence type="ECO:0000313" key="3">
    <source>
        <dbReference type="Proteomes" id="UP000030651"/>
    </source>
</evidence>
<dbReference type="Pfam" id="PF06985">
    <property type="entry name" value="HET"/>
    <property type="match status" value="1"/>
</dbReference>
<dbReference type="STRING" id="1229662.W3XM56"/>
<accession>W3XM56</accession>
<feature type="domain" description="Heterokaryon incompatibility" evidence="1">
    <location>
        <begin position="25"/>
        <end position="112"/>
    </location>
</feature>
<dbReference type="Gene3D" id="1.25.40.20">
    <property type="entry name" value="Ankyrin repeat-containing domain"/>
    <property type="match status" value="1"/>
</dbReference>
<dbReference type="EMBL" id="KI912109">
    <property type="protein sequence ID" value="ETS87133.1"/>
    <property type="molecule type" value="Genomic_DNA"/>
</dbReference>
<dbReference type="InterPro" id="IPR010730">
    <property type="entry name" value="HET"/>
</dbReference>
<dbReference type="InParanoid" id="W3XM56"/>
<dbReference type="InterPro" id="IPR036770">
    <property type="entry name" value="Ankyrin_rpt-contain_sf"/>
</dbReference>
<keyword evidence="3" id="KW-1185">Reference proteome</keyword>
<gene>
    <name evidence="2" type="ORF">PFICI_00961</name>
</gene>
<dbReference type="GeneID" id="19265974"/>
<proteinExistence type="predicted"/>
<dbReference type="PANTHER" id="PTHR10622:SF11">
    <property type="entry name" value="HET-DOMAIN-CONTAINING PROTEIN"/>
    <property type="match status" value="1"/>
</dbReference>
<dbReference type="SMART" id="SM00248">
    <property type="entry name" value="ANK"/>
    <property type="match status" value="2"/>
</dbReference>
<protein>
    <recommendedName>
        <fullName evidence="1">Heterokaryon incompatibility domain-containing protein</fullName>
    </recommendedName>
</protein>
<dbReference type="Proteomes" id="UP000030651">
    <property type="component" value="Unassembled WGS sequence"/>
</dbReference>
<dbReference type="KEGG" id="pfy:PFICI_00961"/>
<dbReference type="RefSeq" id="XP_007827733.1">
    <property type="nucleotide sequence ID" value="XM_007829542.1"/>
</dbReference>
<sequence length="328" mass="37114">MRLLRLEEGDSVSLTDDLTHDIPPYAILSHTWGARGEEVTFQDIQNKDFQQKPGYGKILFCGRQAQLDGLEYFWVDTCCIDKTSSAELAESINSMYRWYENAHKCYVYLSDVSINFDRNTPPLLSSWLHGFRKSRWFKRGWTLQELVAPQVVEFFSSNGQKLGDKTSLEEPIHNITNIPAPSLRDFSQSNIDLKTIFSWCQNRETTRPEDKVYSLLGLVGVSMPVIYGEGEGSAFLRLCAEVLQRDPKQGQSLLMFVTEIGHAPALRILVRGKENIESKNDNGNSLLALAASNGHEAVIRMLLDKTKKKLRPTPLENLWKSALKGGLT</sequence>
<dbReference type="SUPFAM" id="SSF48403">
    <property type="entry name" value="Ankyrin repeat"/>
    <property type="match status" value="1"/>
</dbReference>
<organism evidence="2 3">
    <name type="scientific">Pestalotiopsis fici (strain W106-1 / CGMCC3.15140)</name>
    <dbReference type="NCBI Taxonomy" id="1229662"/>
    <lineage>
        <taxon>Eukaryota</taxon>
        <taxon>Fungi</taxon>
        <taxon>Dikarya</taxon>
        <taxon>Ascomycota</taxon>
        <taxon>Pezizomycotina</taxon>
        <taxon>Sordariomycetes</taxon>
        <taxon>Xylariomycetidae</taxon>
        <taxon>Amphisphaeriales</taxon>
        <taxon>Sporocadaceae</taxon>
        <taxon>Pestalotiopsis</taxon>
    </lineage>
</organism>
<dbReference type="OrthoDB" id="674604at2759"/>